<dbReference type="Pfam" id="PF07719">
    <property type="entry name" value="TPR_2"/>
    <property type="match status" value="1"/>
</dbReference>
<accession>A0A0S8G2C9</accession>
<organism evidence="7 8">
    <name type="scientific">candidate division TA06 bacterium SM23_40</name>
    <dbReference type="NCBI Taxonomy" id="1703774"/>
    <lineage>
        <taxon>Bacteria</taxon>
        <taxon>Bacteria division TA06</taxon>
    </lineage>
</organism>
<dbReference type="AlphaFoldDB" id="A0A0S8G2C9"/>
<evidence type="ECO:0000313" key="7">
    <source>
        <dbReference type="EMBL" id="KPK67038.1"/>
    </source>
</evidence>
<keyword evidence="4" id="KW-0472">Membrane</keyword>
<dbReference type="InterPro" id="IPR001466">
    <property type="entry name" value="Beta-lactam-related"/>
</dbReference>
<dbReference type="SUPFAM" id="SSF56601">
    <property type="entry name" value="beta-lactamase/transpeptidase-like"/>
    <property type="match status" value="1"/>
</dbReference>
<evidence type="ECO:0000256" key="1">
    <source>
        <dbReference type="ARBA" id="ARBA00004370"/>
    </source>
</evidence>
<comment type="caution">
    <text evidence="7">The sequence shown here is derived from an EMBL/GenBank/DDBJ whole genome shotgun (WGS) entry which is preliminary data.</text>
</comment>
<dbReference type="PROSITE" id="PS50293">
    <property type="entry name" value="TPR_REGION"/>
    <property type="match status" value="1"/>
</dbReference>
<evidence type="ECO:0000256" key="5">
    <source>
        <dbReference type="PROSITE-ProRule" id="PRU00339"/>
    </source>
</evidence>
<protein>
    <recommendedName>
        <fullName evidence="6">Beta-lactamase-related domain-containing protein</fullName>
    </recommendedName>
</protein>
<comment type="subcellular location">
    <subcellularLocation>
        <location evidence="1">Membrane</location>
    </subcellularLocation>
</comment>
<proteinExistence type="predicted"/>
<evidence type="ECO:0000256" key="2">
    <source>
        <dbReference type="ARBA" id="ARBA00022737"/>
    </source>
</evidence>
<dbReference type="SUPFAM" id="SSF48452">
    <property type="entry name" value="TPR-like"/>
    <property type="match status" value="1"/>
</dbReference>
<feature type="domain" description="Beta-lactamase-related" evidence="6">
    <location>
        <begin position="34"/>
        <end position="214"/>
    </location>
</feature>
<dbReference type="Gene3D" id="3.40.710.10">
    <property type="entry name" value="DD-peptidase/beta-lactamase superfamily"/>
    <property type="match status" value="1"/>
</dbReference>
<dbReference type="EMBL" id="LJUI01000151">
    <property type="protein sequence ID" value="KPK67038.1"/>
    <property type="molecule type" value="Genomic_DNA"/>
</dbReference>
<dbReference type="Gene3D" id="1.25.40.10">
    <property type="entry name" value="Tetratricopeptide repeat domain"/>
    <property type="match status" value="1"/>
</dbReference>
<dbReference type="InterPro" id="IPR012338">
    <property type="entry name" value="Beta-lactam/transpept-like"/>
</dbReference>
<gene>
    <name evidence="7" type="ORF">AMJ82_11400</name>
</gene>
<dbReference type="InterPro" id="IPR011990">
    <property type="entry name" value="TPR-like_helical_dom_sf"/>
</dbReference>
<keyword evidence="2" id="KW-0677">Repeat</keyword>
<dbReference type="PANTHER" id="PTHR46825:SF11">
    <property type="entry name" value="PENICILLIN-BINDING PROTEIN 4"/>
    <property type="match status" value="1"/>
</dbReference>
<dbReference type="Proteomes" id="UP000051717">
    <property type="component" value="Unassembled WGS sequence"/>
</dbReference>
<reference evidence="7 8" key="1">
    <citation type="journal article" date="2015" name="Microbiome">
        <title>Genomic resolution of linkages in carbon, nitrogen, and sulfur cycling among widespread estuary sediment bacteria.</title>
        <authorList>
            <person name="Baker B.J."/>
            <person name="Lazar C.S."/>
            <person name="Teske A.P."/>
            <person name="Dick G.J."/>
        </authorList>
    </citation>
    <scope>NUCLEOTIDE SEQUENCE [LARGE SCALE GENOMIC DNA]</scope>
    <source>
        <strain evidence="7">SM23_40</strain>
    </source>
</reference>
<evidence type="ECO:0000256" key="3">
    <source>
        <dbReference type="ARBA" id="ARBA00022803"/>
    </source>
</evidence>
<dbReference type="PROSITE" id="PS50005">
    <property type="entry name" value="TPR"/>
    <property type="match status" value="1"/>
</dbReference>
<feature type="non-terminal residue" evidence="7">
    <location>
        <position position="1"/>
    </location>
</feature>
<sequence length="353" mass="39849">DLVEQNWDTANIGRPERKVITNKDVYDLLVKHHPPVLFRAGERHQYCNIGYLLLAEIVEGVSGMEFDAFMKTNIFDPLGMDRTLVYSPLKNQAMPHRAYGFELSVDGTEYLPDDDHYQNGIAGSGGIYSTTGDMFKWDRALYTEKLVSRPTLDEAFTPAVLSDSSRVEYGFGWSVIPVENGVIVAHGGGWVGFRTFILRDITADKTVIQLCNMPGIHKGQLAFTIWDILHNREYALPRGSIAEVLLQTTHREGLEAAIQRYHELKADYPDKYAFDEGELNRLGYQLLGLDRIGDAIEIFRLNAEIFPESFNVYDSLGEAFMKNGERALAIENYEKSLELNPENANATAMLKLL</sequence>
<dbReference type="GO" id="GO:0016020">
    <property type="term" value="C:membrane"/>
    <property type="evidence" value="ECO:0007669"/>
    <property type="project" value="UniProtKB-SubCell"/>
</dbReference>
<dbReference type="InterPro" id="IPR019734">
    <property type="entry name" value="TPR_rpt"/>
</dbReference>
<dbReference type="PANTHER" id="PTHR46825">
    <property type="entry name" value="D-ALANYL-D-ALANINE-CARBOXYPEPTIDASE/ENDOPEPTIDASE AMPH"/>
    <property type="match status" value="1"/>
</dbReference>
<dbReference type="Pfam" id="PF00144">
    <property type="entry name" value="Beta-lactamase"/>
    <property type="match status" value="1"/>
</dbReference>
<evidence type="ECO:0000256" key="4">
    <source>
        <dbReference type="ARBA" id="ARBA00023136"/>
    </source>
</evidence>
<feature type="repeat" description="TPR" evidence="5">
    <location>
        <begin position="310"/>
        <end position="343"/>
    </location>
</feature>
<evidence type="ECO:0000259" key="6">
    <source>
        <dbReference type="Pfam" id="PF00144"/>
    </source>
</evidence>
<dbReference type="InterPro" id="IPR013105">
    <property type="entry name" value="TPR_2"/>
</dbReference>
<dbReference type="InterPro" id="IPR050491">
    <property type="entry name" value="AmpC-like"/>
</dbReference>
<evidence type="ECO:0000313" key="8">
    <source>
        <dbReference type="Proteomes" id="UP000051717"/>
    </source>
</evidence>
<keyword evidence="3 5" id="KW-0802">TPR repeat</keyword>
<name>A0A0S8G2C9_UNCT6</name>
<dbReference type="SMART" id="SM00028">
    <property type="entry name" value="TPR"/>
    <property type="match status" value="2"/>
</dbReference>